<dbReference type="EMBL" id="JAPEUY010000001">
    <property type="protein sequence ID" value="KAJ4378057.1"/>
    <property type="molecule type" value="Genomic_DNA"/>
</dbReference>
<evidence type="ECO:0000256" key="1">
    <source>
        <dbReference type="SAM" id="MobiDB-lite"/>
    </source>
</evidence>
<feature type="compositionally biased region" description="Basic and acidic residues" evidence="1">
    <location>
        <begin position="267"/>
        <end position="280"/>
    </location>
</feature>
<gene>
    <name evidence="2" type="ORF">N0V83_000887</name>
</gene>
<evidence type="ECO:0000313" key="2">
    <source>
        <dbReference type="EMBL" id="KAJ4378057.1"/>
    </source>
</evidence>
<keyword evidence="3" id="KW-1185">Reference proteome</keyword>
<dbReference type="OrthoDB" id="3795156at2759"/>
<evidence type="ECO:0000313" key="3">
    <source>
        <dbReference type="Proteomes" id="UP001140560"/>
    </source>
</evidence>
<protein>
    <submittedName>
        <fullName evidence="2">Uncharacterized protein</fullName>
    </submittedName>
</protein>
<name>A0A9W8YHJ9_9PLEO</name>
<dbReference type="Proteomes" id="UP001140560">
    <property type="component" value="Unassembled WGS sequence"/>
</dbReference>
<feature type="region of interest" description="Disordered" evidence="1">
    <location>
        <begin position="1"/>
        <end position="119"/>
    </location>
</feature>
<feature type="region of interest" description="Disordered" evidence="1">
    <location>
        <begin position="267"/>
        <end position="309"/>
    </location>
</feature>
<comment type="caution">
    <text evidence="2">The sequence shown here is derived from an EMBL/GenBank/DDBJ whole genome shotgun (WGS) entry which is preliminary data.</text>
</comment>
<reference evidence="2" key="1">
    <citation type="submission" date="2022-10" db="EMBL/GenBank/DDBJ databases">
        <title>Tapping the CABI collections for fungal endophytes: first genome assemblies for Collariella, Neodidymelliopsis, Ascochyta clinopodiicola, Didymella pomorum, Didymosphaeria variabile, Neocosmospora piperis and Neocucurbitaria cava.</title>
        <authorList>
            <person name="Hill R."/>
        </authorList>
    </citation>
    <scope>NUCLEOTIDE SEQUENCE</scope>
    <source>
        <strain evidence="2">IMI 356814</strain>
    </source>
</reference>
<feature type="compositionally biased region" description="Basic and acidic residues" evidence="1">
    <location>
        <begin position="59"/>
        <end position="69"/>
    </location>
</feature>
<sequence length="322" mass="36694">MTTTTQLPNEHASSKKSGDEASPAPNRSIKTTSMFNSGDHVPSSIAKRKRSSLSDTEDDAPHTAKRDQTAFHASSDSSLAESSTITKRQRLSSARISFIKKPKEDRKRALATPPITPPELAVRTTRLTVTIPQQVLTKEEQRTLKLRRAAAERWQQQDKLQRPPPEKKEMTQAYNLKLLRHYTDPIAQSVPNFSKPHIDRSERVDKLRNEFPLQSTKAVVKNGAPQTPLTTAAEISEIDKHKMLLRENKNITRSEYAQRLAWESFSSREQDRIDRGREAMMESGLWEDDLRREEQGQDNLLPEWRQVNTGKFAKEQLEGDSC</sequence>
<organism evidence="2 3">
    <name type="scientific">Neocucurbitaria cava</name>
    <dbReference type="NCBI Taxonomy" id="798079"/>
    <lineage>
        <taxon>Eukaryota</taxon>
        <taxon>Fungi</taxon>
        <taxon>Dikarya</taxon>
        <taxon>Ascomycota</taxon>
        <taxon>Pezizomycotina</taxon>
        <taxon>Dothideomycetes</taxon>
        <taxon>Pleosporomycetidae</taxon>
        <taxon>Pleosporales</taxon>
        <taxon>Pleosporineae</taxon>
        <taxon>Cucurbitariaceae</taxon>
        <taxon>Neocucurbitaria</taxon>
    </lineage>
</organism>
<feature type="region of interest" description="Disordered" evidence="1">
    <location>
        <begin position="148"/>
        <end position="169"/>
    </location>
</feature>
<proteinExistence type="predicted"/>
<dbReference type="AlphaFoldDB" id="A0A9W8YHJ9"/>
<accession>A0A9W8YHJ9</accession>
<feature type="compositionally biased region" description="Low complexity" evidence="1">
    <location>
        <begin position="74"/>
        <end position="83"/>
    </location>
</feature>